<organism evidence="3 4">
    <name type="scientific">Chloroflexus aurantiacus (strain ATCC 29366 / DSM 635 / J-10-fl)</name>
    <dbReference type="NCBI Taxonomy" id="324602"/>
    <lineage>
        <taxon>Bacteria</taxon>
        <taxon>Bacillati</taxon>
        <taxon>Chloroflexota</taxon>
        <taxon>Chloroflexia</taxon>
        <taxon>Chloroflexales</taxon>
        <taxon>Chloroflexineae</taxon>
        <taxon>Chloroflexaceae</taxon>
        <taxon>Chloroflexus</taxon>
    </lineage>
</organism>
<evidence type="ECO:0000313" key="4">
    <source>
        <dbReference type="Proteomes" id="UP000002008"/>
    </source>
</evidence>
<dbReference type="HOGENOM" id="CLU_037787_0_1_0"/>
<dbReference type="AlphaFoldDB" id="A9W9Y1"/>
<proteinExistence type="predicted"/>
<dbReference type="EnsemblBacteria" id="ABY34617">
    <property type="protein sequence ID" value="ABY34617"/>
    <property type="gene ID" value="Caur_1389"/>
</dbReference>
<name>A9W9Y1_CHLAA</name>
<dbReference type="EMBL" id="CP000909">
    <property type="protein sequence ID" value="ABY34617.1"/>
    <property type="molecule type" value="Genomic_DNA"/>
</dbReference>
<evidence type="ECO:0000313" key="3">
    <source>
        <dbReference type="EMBL" id="ABY34617.1"/>
    </source>
</evidence>
<accession>A9W9Y1</accession>
<dbReference type="InterPro" id="IPR047801">
    <property type="entry name" value="Peptidase_C45"/>
</dbReference>
<feature type="region of interest" description="Disordered" evidence="1">
    <location>
        <begin position="117"/>
        <end position="145"/>
    </location>
</feature>
<dbReference type="Gene3D" id="1.10.10.2120">
    <property type="match status" value="1"/>
</dbReference>
<dbReference type="STRING" id="324602.Caur_1389"/>
<reference evidence="4" key="1">
    <citation type="journal article" date="2011" name="BMC Genomics">
        <title>Complete genome sequence of the filamentous anoxygenic phototrophic bacterium Chloroflexus aurantiacus.</title>
        <authorList>
            <person name="Tang K.H."/>
            <person name="Barry K."/>
            <person name="Chertkov O."/>
            <person name="Dalin E."/>
            <person name="Han C.S."/>
            <person name="Hauser L.J."/>
            <person name="Honchak B.M."/>
            <person name="Karbach L.E."/>
            <person name="Land M.L."/>
            <person name="Lapidus A."/>
            <person name="Larimer F.W."/>
            <person name="Mikhailova N."/>
            <person name="Pitluck S."/>
            <person name="Pierson B.K."/>
            <person name="Blankenship R.E."/>
        </authorList>
    </citation>
    <scope>NUCLEOTIDE SEQUENCE [LARGE SCALE GENOMIC DNA]</scope>
    <source>
        <strain evidence="4">ATCC 29366 / DSM 635 / J-10-fl</strain>
    </source>
</reference>
<dbReference type="InParanoid" id="A9W9Y1"/>
<protein>
    <submittedName>
        <fullName evidence="3">Peptidase C45 acyl-coenzyme A:6-aminopenicillanic acid acyl-transferase</fullName>
    </submittedName>
</protein>
<dbReference type="Pfam" id="PF03417">
    <property type="entry name" value="AAT"/>
    <property type="match status" value="1"/>
</dbReference>
<dbReference type="Proteomes" id="UP000002008">
    <property type="component" value="Chromosome"/>
</dbReference>
<dbReference type="KEGG" id="cau:Caur_1389"/>
<dbReference type="InterPro" id="IPR005079">
    <property type="entry name" value="Peptidase_C45_hydrolase"/>
</dbReference>
<evidence type="ECO:0000256" key="1">
    <source>
        <dbReference type="SAM" id="MobiDB-lite"/>
    </source>
</evidence>
<dbReference type="NCBIfam" id="NF040521">
    <property type="entry name" value="C45_proenzyme"/>
    <property type="match status" value="1"/>
</dbReference>
<sequence>MFPLVTITGEPFERGQQYGAATAALIRHSIASYARLFAYRRGMDWEAVQQAALAYEPLLHDVAPDLLTEMRGIAVGASRTLAEIIALNVRTELLAGVGVGFHHPEAAAALARNRAAGVPQHQEQLPATPATGSDDGECTTAAASPPATANGRVWLAQTWDWQGDQRAACVLLRVSGPDTPTLLTLTEAGMVAKIGLNEAGIAVGLNLLRSRADGQQQGMPVHVLLRQMLQSTDTVTARRLVSQIPAAGSSCITLAGADGELVALELTPTGIAEIPAQEGLLAHANHCLDGGTAAGECPLEPTSTTRERYGRAWELLHAAAGQIDLDVLQVILRDHDGAPRCICRHPDPRVAAVDRNESVCGVIIDLRGRTMHVAANIPCQAPFVPFML</sequence>
<dbReference type="PATRIC" id="fig|324602.8.peg.1584"/>
<keyword evidence="4" id="KW-1185">Reference proteome</keyword>
<dbReference type="PANTHER" id="PTHR34180:SF1">
    <property type="entry name" value="BETA-ALANYL-DOPAMINE_CARCININE HYDROLASE"/>
    <property type="match status" value="1"/>
</dbReference>
<dbReference type="eggNOG" id="COG4927">
    <property type="taxonomic scope" value="Bacteria"/>
</dbReference>
<dbReference type="InterPro" id="IPR047794">
    <property type="entry name" value="C45_proenzyme-like"/>
</dbReference>
<dbReference type="Gene3D" id="3.60.60.10">
    <property type="entry name" value="Penicillin V Acylase, Chain A"/>
    <property type="match status" value="1"/>
</dbReference>
<gene>
    <name evidence="3" type="ordered locus">Caur_1389</name>
</gene>
<feature type="domain" description="Peptidase C45 hydrolase" evidence="2">
    <location>
        <begin position="150"/>
        <end position="345"/>
    </location>
</feature>
<dbReference type="PANTHER" id="PTHR34180">
    <property type="entry name" value="PEPTIDASE C45"/>
    <property type="match status" value="1"/>
</dbReference>
<evidence type="ECO:0000259" key="2">
    <source>
        <dbReference type="Pfam" id="PF03417"/>
    </source>
</evidence>
<dbReference type="RefSeq" id="WP_012257273.1">
    <property type="nucleotide sequence ID" value="NC_010175.1"/>
</dbReference>